<accession>A0A3B0USW7</accession>
<gene>
    <name evidence="3" type="ORF">MNBD_CHLOROFLEXI01-4065</name>
</gene>
<evidence type="ECO:0000313" key="3">
    <source>
        <dbReference type="EMBL" id="VAW31383.1"/>
    </source>
</evidence>
<dbReference type="Pfam" id="PF13546">
    <property type="entry name" value="DDE_5"/>
    <property type="match status" value="1"/>
</dbReference>
<dbReference type="EMBL" id="UOEU01000209">
    <property type="protein sequence ID" value="VAW31383.1"/>
    <property type="molecule type" value="Genomic_DNA"/>
</dbReference>
<dbReference type="AlphaFoldDB" id="A0A3B0USW7"/>
<feature type="region of interest" description="Disordered" evidence="1">
    <location>
        <begin position="444"/>
        <end position="471"/>
    </location>
</feature>
<sequence>MTTKTCTIELEQFRQQLYQNFNNRADTLMELIDAICSNPYARSVVEYSLTPCFRRSYSTIFKAINEMELDDLAIARLLAPYLPRPKQRSFWLLGTDVTPQPRQFAHTLADRGMVYQPNTIKGNIPVTIGHQYSTTVLLPEAEAGMSPSWVIPLMTCRVSTDEDKELVGSGQIDALLKEAKLPFGKRLCVDVADSSYSKPACLHANRHHPSLVTIVRARGTRVFYQQFVPDPDETKRPVGCPRKYGERFSLQEVDTWHQPDEEATFTERSRRGKTYHIKLKAWPNMLMPGKRKPKRLPMHLHPFTLVQIVRYDEKGELACKRPLWLIAIGERRHELRVLDIKKAYDRRYDIEHFFRFGKQRLLLTSFQTPEDGREEKWWQLTHLAYAQLWMARHAACSLPRPWERNLPEMKKGLLSPTMVQRDFGRIIRQIGTPAKPPKVRFISFGRPKGTKLPPRPRRKVVVKSQQKAIPP</sequence>
<evidence type="ECO:0000256" key="1">
    <source>
        <dbReference type="SAM" id="MobiDB-lite"/>
    </source>
</evidence>
<organism evidence="3">
    <name type="scientific">hydrothermal vent metagenome</name>
    <dbReference type="NCBI Taxonomy" id="652676"/>
    <lineage>
        <taxon>unclassified sequences</taxon>
        <taxon>metagenomes</taxon>
        <taxon>ecological metagenomes</taxon>
    </lineage>
</organism>
<protein>
    <recommendedName>
        <fullName evidence="2">Transposase IS701-like DDE domain-containing protein</fullName>
    </recommendedName>
</protein>
<feature type="domain" description="Transposase IS701-like DDE" evidence="2">
    <location>
        <begin position="16"/>
        <end position="266"/>
    </location>
</feature>
<proteinExistence type="predicted"/>
<dbReference type="InterPro" id="IPR038721">
    <property type="entry name" value="IS701-like_DDE_dom"/>
</dbReference>
<evidence type="ECO:0000259" key="2">
    <source>
        <dbReference type="Pfam" id="PF13546"/>
    </source>
</evidence>
<name>A0A3B0USW7_9ZZZZ</name>
<reference evidence="3" key="1">
    <citation type="submission" date="2018-06" db="EMBL/GenBank/DDBJ databases">
        <authorList>
            <person name="Zhirakovskaya E."/>
        </authorList>
    </citation>
    <scope>NUCLEOTIDE SEQUENCE</scope>
</reference>